<dbReference type="Proteomes" id="UP000670527">
    <property type="component" value="Unassembled WGS sequence"/>
</dbReference>
<organism evidence="2 3">
    <name type="scientific">Hymenobacter defluvii</name>
    <dbReference type="NCBI Taxonomy" id="2054411"/>
    <lineage>
        <taxon>Bacteria</taxon>
        <taxon>Pseudomonadati</taxon>
        <taxon>Bacteroidota</taxon>
        <taxon>Cytophagia</taxon>
        <taxon>Cytophagales</taxon>
        <taxon>Hymenobacteraceae</taxon>
        <taxon>Hymenobacter</taxon>
    </lineage>
</organism>
<name>A0ABS3TAL8_9BACT</name>
<accession>A0ABS3TAL8</accession>
<protein>
    <submittedName>
        <fullName evidence="2">Uncharacterized protein</fullName>
    </submittedName>
</protein>
<dbReference type="RefSeq" id="WP_208306931.1">
    <property type="nucleotide sequence ID" value="NZ_JAGETX010000002.1"/>
</dbReference>
<evidence type="ECO:0000313" key="3">
    <source>
        <dbReference type="Proteomes" id="UP000670527"/>
    </source>
</evidence>
<keyword evidence="1" id="KW-0812">Transmembrane</keyword>
<feature type="transmembrane region" description="Helical" evidence="1">
    <location>
        <begin position="21"/>
        <end position="40"/>
    </location>
</feature>
<gene>
    <name evidence="2" type="ORF">J4D97_06970</name>
</gene>
<keyword evidence="3" id="KW-1185">Reference proteome</keyword>
<dbReference type="EMBL" id="JAGETX010000002">
    <property type="protein sequence ID" value="MBO3270383.1"/>
    <property type="molecule type" value="Genomic_DNA"/>
</dbReference>
<feature type="transmembrane region" description="Helical" evidence="1">
    <location>
        <begin position="52"/>
        <end position="69"/>
    </location>
</feature>
<proteinExistence type="predicted"/>
<reference evidence="2 3" key="1">
    <citation type="submission" date="2021-03" db="EMBL/GenBank/DDBJ databases">
        <authorList>
            <person name="Kim M.K."/>
        </authorList>
    </citation>
    <scope>NUCLEOTIDE SEQUENCE [LARGE SCALE GENOMIC DNA]</scope>
    <source>
        <strain evidence="2 3">BT507</strain>
    </source>
</reference>
<sequence>MHRPTTEERLGRSTSSSSLTRYFLLLMAVIYFGLGVYLVAAPNGAFNLPLGPRRILGGVFIFYGIIRFVRIYRQHFQKTYDNDAR</sequence>
<comment type="caution">
    <text evidence="2">The sequence shown here is derived from an EMBL/GenBank/DDBJ whole genome shotgun (WGS) entry which is preliminary data.</text>
</comment>
<evidence type="ECO:0000313" key="2">
    <source>
        <dbReference type="EMBL" id="MBO3270383.1"/>
    </source>
</evidence>
<evidence type="ECO:0000256" key="1">
    <source>
        <dbReference type="SAM" id="Phobius"/>
    </source>
</evidence>
<keyword evidence="1" id="KW-1133">Transmembrane helix</keyword>
<keyword evidence="1" id="KW-0472">Membrane</keyword>